<dbReference type="Pfam" id="PF06101">
    <property type="entry name" value="Vps62"/>
    <property type="match status" value="1"/>
</dbReference>
<evidence type="ECO:0000256" key="1">
    <source>
        <dbReference type="SAM" id="Phobius"/>
    </source>
</evidence>
<dbReference type="EMBL" id="LN483142">
    <property type="protein sequence ID" value="CED83091.1"/>
    <property type="molecule type" value="Genomic_DNA"/>
</dbReference>
<dbReference type="InterPro" id="IPR009291">
    <property type="entry name" value="Vps62"/>
</dbReference>
<dbReference type="PANTHER" id="PTHR48174">
    <property type="entry name" value="DUF946 FAMILY PROTEIN"/>
    <property type="match status" value="1"/>
</dbReference>
<protein>
    <submittedName>
        <fullName evidence="3">Vacuolar protein sorting-associated protein 62</fullName>
    </submittedName>
</protein>
<keyword evidence="1" id="KW-1133">Transmembrane helix</keyword>
<feature type="signal peptide" evidence="2">
    <location>
        <begin position="1"/>
        <end position="23"/>
    </location>
</feature>
<evidence type="ECO:0000313" key="3">
    <source>
        <dbReference type="EMBL" id="CED83091.1"/>
    </source>
</evidence>
<organism evidence="3">
    <name type="scientific">Phaffia rhodozyma</name>
    <name type="common">Yeast</name>
    <name type="synonym">Xanthophyllomyces dendrorhous</name>
    <dbReference type="NCBI Taxonomy" id="264483"/>
    <lineage>
        <taxon>Eukaryota</taxon>
        <taxon>Fungi</taxon>
        <taxon>Dikarya</taxon>
        <taxon>Basidiomycota</taxon>
        <taxon>Agaricomycotina</taxon>
        <taxon>Tremellomycetes</taxon>
        <taxon>Cystofilobasidiales</taxon>
        <taxon>Mrakiaceae</taxon>
        <taxon>Phaffia</taxon>
    </lineage>
</organism>
<sequence length="472" mass="53571">MPVFRSSGYQWLLAFVLSLPLSAVPSNSLPSPIPPPTPPIPPQSSGPVPPYVLTYAPLVHLSTDELYWPSKISTHLEHTTLRFSPNRTTVPNLPPPGTLIPDTLGFLGNRSELFLEAGVMDEAFKAGHADWLGSEYGKPDNNARSEAEAVIILVDKSEIIGEGYLDAFYFTFYSYNEGNTLFDIRFGDHVGDWEHIMIRFYQGMPQQIFLSEHAFGEIWPFDVIDKGLNLHPRGKEWGWEERPVVYSAEGSHALYGTPGRQEYLLPFGLLSDTTSKGPLWDPTLNHLAYWLNTSTSTWWTQFLTFVPAEGTPISASFLDYAGRWGDEFWSAASTGESMQGQEDVVKSQWCYAGNCRYVNGPMGPRYKYLDRRVLDPVDFTFNLILAISAIVLLVVMTYALVCQIRRSSKEEVKFKVILEEDIKSRVEKFDHLFPFCFMPAFKLTPEPLKRPGHIRQRRATWYAHTDERTPLL</sequence>
<accession>A0A0F7SNV4</accession>
<feature type="chain" id="PRO_5002522051" evidence="2">
    <location>
        <begin position="24"/>
        <end position="472"/>
    </location>
</feature>
<keyword evidence="1" id="KW-0812">Transmembrane</keyword>
<name>A0A0F7SNV4_PHARH</name>
<proteinExistence type="predicted"/>
<feature type="transmembrane region" description="Helical" evidence="1">
    <location>
        <begin position="379"/>
        <end position="401"/>
    </location>
</feature>
<reference evidence="3" key="1">
    <citation type="submission" date="2014-08" db="EMBL/GenBank/DDBJ databases">
        <authorList>
            <person name="Sharma Rahul"/>
            <person name="Thines Marco"/>
        </authorList>
    </citation>
    <scope>NUCLEOTIDE SEQUENCE</scope>
</reference>
<evidence type="ECO:0000256" key="2">
    <source>
        <dbReference type="SAM" id="SignalP"/>
    </source>
</evidence>
<dbReference type="PANTHER" id="PTHR48174:SF5">
    <property type="entry name" value="VACUOLAR PROTEIN SORTING-ASSOCIATED PROTEIN 62"/>
    <property type="match status" value="1"/>
</dbReference>
<keyword evidence="2" id="KW-0732">Signal</keyword>
<dbReference type="AlphaFoldDB" id="A0A0F7SNV4"/>
<keyword evidence="1" id="KW-0472">Membrane</keyword>